<name>A0A2P2N5F0_RHIMU</name>
<accession>A0A2P2N5F0</accession>
<proteinExistence type="predicted"/>
<dbReference type="EMBL" id="GGEC01057247">
    <property type="protein sequence ID" value="MBX37731.1"/>
    <property type="molecule type" value="Transcribed_RNA"/>
</dbReference>
<sequence length="21" mass="2573">MKFLVFPLVSCLPITFFFLYF</sequence>
<reference evidence="1" key="1">
    <citation type="submission" date="2018-02" db="EMBL/GenBank/DDBJ databases">
        <title>Rhizophora mucronata_Transcriptome.</title>
        <authorList>
            <person name="Meera S.P."/>
            <person name="Sreeshan A."/>
            <person name="Augustine A."/>
        </authorList>
    </citation>
    <scope>NUCLEOTIDE SEQUENCE</scope>
    <source>
        <tissue evidence="1">Leaf</tissue>
    </source>
</reference>
<organism evidence="1">
    <name type="scientific">Rhizophora mucronata</name>
    <name type="common">Asiatic mangrove</name>
    <dbReference type="NCBI Taxonomy" id="61149"/>
    <lineage>
        <taxon>Eukaryota</taxon>
        <taxon>Viridiplantae</taxon>
        <taxon>Streptophyta</taxon>
        <taxon>Embryophyta</taxon>
        <taxon>Tracheophyta</taxon>
        <taxon>Spermatophyta</taxon>
        <taxon>Magnoliopsida</taxon>
        <taxon>eudicotyledons</taxon>
        <taxon>Gunneridae</taxon>
        <taxon>Pentapetalae</taxon>
        <taxon>rosids</taxon>
        <taxon>fabids</taxon>
        <taxon>Malpighiales</taxon>
        <taxon>Rhizophoraceae</taxon>
        <taxon>Rhizophora</taxon>
    </lineage>
</organism>
<evidence type="ECO:0000313" key="1">
    <source>
        <dbReference type="EMBL" id="MBX37731.1"/>
    </source>
</evidence>
<dbReference type="AlphaFoldDB" id="A0A2P2N5F0"/>
<protein>
    <submittedName>
        <fullName evidence="1">Uncharacterized protein</fullName>
    </submittedName>
</protein>